<organism evidence="1 2">
    <name type="scientific">Natrinema hispanicum</name>
    <dbReference type="NCBI Taxonomy" id="392421"/>
    <lineage>
        <taxon>Archaea</taxon>
        <taxon>Methanobacteriati</taxon>
        <taxon>Methanobacteriota</taxon>
        <taxon>Stenosarchaea group</taxon>
        <taxon>Halobacteria</taxon>
        <taxon>Halobacteriales</taxon>
        <taxon>Natrialbaceae</taxon>
        <taxon>Natrinema</taxon>
    </lineage>
</organism>
<dbReference type="Proteomes" id="UP000291097">
    <property type="component" value="Unassembled WGS sequence"/>
</dbReference>
<gene>
    <name evidence="1" type="ORF">BDK88_3303</name>
</gene>
<evidence type="ECO:0000313" key="2">
    <source>
        <dbReference type="Proteomes" id="UP000291097"/>
    </source>
</evidence>
<protein>
    <submittedName>
        <fullName evidence="1">Uncharacterized protein</fullName>
    </submittedName>
</protein>
<dbReference type="AlphaFoldDB" id="A0A482Y7N1"/>
<name>A0A482Y7N1_9EURY</name>
<reference evidence="1 2" key="1">
    <citation type="submission" date="2019-02" db="EMBL/GenBank/DDBJ databases">
        <title>Genomic Encyclopedia of Archaeal and Bacterial Type Strains, Phase II (KMG-II): from individual species to whole genera.</title>
        <authorList>
            <person name="Goeker M."/>
        </authorList>
    </citation>
    <scope>NUCLEOTIDE SEQUENCE [LARGE SCALE GENOMIC DNA]</scope>
    <source>
        <strain evidence="1 2">DSM 18328</strain>
    </source>
</reference>
<dbReference type="EMBL" id="SHMP01000006">
    <property type="protein sequence ID" value="RZV08331.1"/>
    <property type="molecule type" value="Genomic_DNA"/>
</dbReference>
<evidence type="ECO:0000313" key="1">
    <source>
        <dbReference type="EMBL" id="RZV08331.1"/>
    </source>
</evidence>
<accession>A0A482Y7N1</accession>
<proteinExistence type="predicted"/>
<sequence>MGNGGPLRRGALKETGLRRANHLLVTLCGLLERESLCASAVCTGQRYVVVHERCPSQQNPPLFLYFNDAERGCDLSRKARLDDIRDEDDKEDRSEEDVRTCGIRRRCIRLEANRK</sequence>
<comment type="caution">
    <text evidence="1">The sequence shown here is derived from an EMBL/GenBank/DDBJ whole genome shotgun (WGS) entry which is preliminary data.</text>
</comment>